<name>A0A3E4KPC8_9BACE</name>
<dbReference type="Gene3D" id="3.40.50.300">
    <property type="entry name" value="P-loop containing nucleotide triphosphate hydrolases"/>
    <property type="match status" value="1"/>
</dbReference>
<evidence type="ECO:0000313" key="2">
    <source>
        <dbReference type="Proteomes" id="UP000291191"/>
    </source>
</evidence>
<accession>A0A3E4KPC8</accession>
<dbReference type="RefSeq" id="WP_007659687.1">
    <property type="nucleotide sequence ID" value="NZ_BAABZC010000001.1"/>
</dbReference>
<dbReference type="EMBL" id="RCXO01000021">
    <property type="protein sequence ID" value="RYT79016.1"/>
    <property type="molecule type" value="Genomic_DNA"/>
</dbReference>
<protein>
    <recommendedName>
        <fullName evidence="3">Phosphoenolpyruvate carboxykinase</fullName>
    </recommendedName>
</protein>
<dbReference type="SUPFAM" id="SSF53795">
    <property type="entry name" value="PEP carboxykinase-like"/>
    <property type="match status" value="1"/>
</dbReference>
<proteinExistence type="predicted"/>
<dbReference type="OrthoDB" id="384098at2"/>
<gene>
    <name evidence="1" type="ORF">EAJ06_16145</name>
</gene>
<keyword evidence="2" id="KW-1185">Reference proteome</keyword>
<dbReference type="GeneID" id="26157625"/>
<dbReference type="InterPro" id="IPR027417">
    <property type="entry name" value="P-loop_NTPase"/>
</dbReference>
<dbReference type="Proteomes" id="UP000291191">
    <property type="component" value="Unassembled WGS sequence"/>
</dbReference>
<reference evidence="1 2" key="1">
    <citation type="journal article" date="2019" name="Science, e1252229">
        <title>Invertible promoters mediate bacterial phase variation, antibiotic resistance, and host adaptation in the gut.</title>
        <authorList>
            <person name="Jiang X."/>
            <person name="Hall A.B."/>
            <person name="Arthur T.D."/>
            <person name="Plichta D.R."/>
            <person name="Covington C.T."/>
            <person name="Poyet M."/>
            <person name="Crothers J."/>
            <person name="Moses P.L."/>
            <person name="Tolonen A.C."/>
            <person name="Vlamakis H."/>
            <person name="Alm E.J."/>
            <person name="Xavier R.J."/>
        </authorList>
    </citation>
    <scope>NUCLEOTIDE SEQUENCE [LARGE SCALE GENOMIC DNA]</scope>
    <source>
        <strain evidence="2">bf_0095</strain>
    </source>
</reference>
<evidence type="ECO:0000313" key="1">
    <source>
        <dbReference type="EMBL" id="RYT79016.1"/>
    </source>
</evidence>
<comment type="caution">
    <text evidence="1">The sequence shown here is derived from an EMBL/GenBank/DDBJ whole genome shotgun (WGS) entry which is preliminary data.</text>
</comment>
<sequence length="287" mass="32329">MEQDYLIAGHRIKVENETLMHAMDRMSGFEVFKVNNKDEDTFRFVLVDSEIPAWKEILYSIDINGTINRFGTCTNGYIFESTPPEGETLELWVDNNGHTAHLKGNLDPRLLRFACWMAYGVMTVPYQTVAIHTSTIVCRGKAVLFLGESGTGKSTHTRLWRENIEEATLLNDDSPIVRITDGQPWVWGSPWSGKTPCYKKECYPLAACVRLSQAPFNKIRRLAVAEAYASLHPSCPPAFSYDESLYDSICEVLNAILTNIPVYHLACLPDADAARLSYETIFGTCEK</sequence>
<evidence type="ECO:0008006" key="3">
    <source>
        <dbReference type="Google" id="ProtNLM"/>
    </source>
</evidence>
<organism evidence="1 2">
    <name type="scientific">Bacteroides intestinalis</name>
    <dbReference type="NCBI Taxonomy" id="329854"/>
    <lineage>
        <taxon>Bacteria</taxon>
        <taxon>Pseudomonadati</taxon>
        <taxon>Bacteroidota</taxon>
        <taxon>Bacteroidia</taxon>
        <taxon>Bacteroidales</taxon>
        <taxon>Bacteroidaceae</taxon>
        <taxon>Bacteroides</taxon>
    </lineage>
</organism>
<dbReference type="AlphaFoldDB" id="A0A3E4KPC8"/>